<sequence>MGVTDKGATVLVRVVGRRCYRFLGQMSVPDTAAIRAERDVRWSEMIGSSTHLLLKNADNFLHVKGRSTLLDSLWSDLICWSSCGLSSSGGPFSCIDDAYVCRECSCSSIATDLDYHVVKNAGNFLHVEGRSSTIGFVVVVSH</sequence>
<dbReference type="AlphaFoldDB" id="A0AA88CWZ7"/>
<dbReference type="Proteomes" id="UP001187192">
    <property type="component" value="Unassembled WGS sequence"/>
</dbReference>
<proteinExistence type="predicted"/>
<evidence type="ECO:0000313" key="1">
    <source>
        <dbReference type="EMBL" id="GMN33102.1"/>
    </source>
</evidence>
<comment type="caution">
    <text evidence="1">The sequence shown here is derived from an EMBL/GenBank/DDBJ whole genome shotgun (WGS) entry which is preliminary data.</text>
</comment>
<reference evidence="1" key="1">
    <citation type="submission" date="2023-07" db="EMBL/GenBank/DDBJ databases">
        <title>draft genome sequence of fig (Ficus carica).</title>
        <authorList>
            <person name="Takahashi T."/>
            <person name="Nishimura K."/>
        </authorList>
    </citation>
    <scope>NUCLEOTIDE SEQUENCE</scope>
</reference>
<accession>A0AA88CWZ7</accession>
<protein>
    <submittedName>
        <fullName evidence="1">Uncharacterized protein</fullName>
    </submittedName>
</protein>
<evidence type="ECO:0000313" key="2">
    <source>
        <dbReference type="Proteomes" id="UP001187192"/>
    </source>
</evidence>
<keyword evidence="2" id="KW-1185">Reference proteome</keyword>
<organism evidence="1 2">
    <name type="scientific">Ficus carica</name>
    <name type="common">Common fig</name>
    <dbReference type="NCBI Taxonomy" id="3494"/>
    <lineage>
        <taxon>Eukaryota</taxon>
        <taxon>Viridiplantae</taxon>
        <taxon>Streptophyta</taxon>
        <taxon>Embryophyta</taxon>
        <taxon>Tracheophyta</taxon>
        <taxon>Spermatophyta</taxon>
        <taxon>Magnoliopsida</taxon>
        <taxon>eudicotyledons</taxon>
        <taxon>Gunneridae</taxon>
        <taxon>Pentapetalae</taxon>
        <taxon>rosids</taxon>
        <taxon>fabids</taxon>
        <taxon>Rosales</taxon>
        <taxon>Moraceae</taxon>
        <taxon>Ficeae</taxon>
        <taxon>Ficus</taxon>
    </lineage>
</organism>
<name>A0AA88CWZ7_FICCA</name>
<gene>
    <name evidence="1" type="ORF">TIFTF001_003977</name>
</gene>
<dbReference type="EMBL" id="BTGU01000004">
    <property type="protein sequence ID" value="GMN33102.1"/>
    <property type="molecule type" value="Genomic_DNA"/>
</dbReference>